<protein>
    <submittedName>
        <fullName evidence="1">Uncharacterized protein</fullName>
    </submittedName>
</protein>
<accession>A0ACC0TS25</accession>
<organism evidence="1 2">
    <name type="scientific">Russula earlei</name>
    <dbReference type="NCBI Taxonomy" id="71964"/>
    <lineage>
        <taxon>Eukaryota</taxon>
        <taxon>Fungi</taxon>
        <taxon>Dikarya</taxon>
        <taxon>Basidiomycota</taxon>
        <taxon>Agaricomycotina</taxon>
        <taxon>Agaricomycetes</taxon>
        <taxon>Russulales</taxon>
        <taxon>Russulaceae</taxon>
        <taxon>Russula</taxon>
    </lineage>
</organism>
<evidence type="ECO:0000313" key="2">
    <source>
        <dbReference type="Proteomes" id="UP001207468"/>
    </source>
</evidence>
<evidence type="ECO:0000313" key="1">
    <source>
        <dbReference type="EMBL" id="KAI9439405.1"/>
    </source>
</evidence>
<reference evidence="1" key="1">
    <citation type="submission" date="2021-03" db="EMBL/GenBank/DDBJ databases">
        <title>Evolutionary priming and transition to the ectomycorrhizal habit in an iconic lineage of mushroom-forming fungi: is preadaptation a requirement?</title>
        <authorList>
            <consortium name="DOE Joint Genome Institute"/>
            <person name="Looney B.P."/>
            <person name="Miyauchi S."/>
            <person name="Morin E."/>
            <person name="Drula E."/>
            <person name="Courty P.E."/>
            <person name="Chicoki N."/>
            <person name="Fauchery L."/>
            <person name="Kohler A."/>
            <person name="Kuo A."/>
            <person name="LaButti K."/>
            <person name="Pangilinan J."/>
            <person name="Lipzen A."/>
            <person name="Riley R."/>
            <person name="Andreopoulos W."/>
            <person name="He G."/>
            <person name="Johnson J."/>
            <person name="Barry K.W."/>
            <person name="Grigoriev I.V."/>
            <person name="Nagy L."/>
            <person name="Hibbett D."/>
            <person name="Henrissat B."/>
            <person name="Matheny P.B."/>
            <person name="Labbe J."/>
            <person name="Martin A.F."/>
        </authorList>
    </citation>
    <scope>NUCLEOTIDE SEQUENCE</scope>
    <source>
        <strain evidence="1">BPL698</strain>
    </source>
</reference>
<proteinExistence type="predicted"/>
<dbReference type="Proteomes" id="UP001207468">
    <property type="component" value="Unassembled WGS sequence"/>
</dbReference>
<comment type="caution">
    <text evidence="1">The sequence shown here is derived from an EMBL/GenBank/DDBJ whole genome shotgun (WGS) entry which is preliminary data.</text>
</comment>
<dbReference type="EMBL" id="JAGFNK010000807">
    <property type="protein sequence ID" value="KAI9439405.1"/>
    <property type="molecule type" value="Genomic_DNA"/>
</dbReference>
<gene>
    <name evidence="1" type="ORF">F5148DRAFT_1259982</name>
</gene>
<keyword evidence="2" id="KW-1185">Reference proteome</keyword>
<name>A0ACC0TS25_9AGAM</name>
<sequence>MPSRSAPTPLYTSRYWLLAIFHAAISFILRPMRIYVFAIFCLAIGIAPLFGLPAGDGNSSQNHQGVGQSSLGLIPHDHPPWRRQMAHEHLLREYRVGRYNPFPSLQHNPQCD</sequence>